<protein>
    <submittedName>
        <fullName evidence="1">Uncharacterized protein</fullName>
    </submittedName>
</protein>
<sequence length="77" mass="8704">MGPDQTASHDFAHNHGSLRLFFLTPRIDFSVDGTDPGGQLSVNTRFFSLLRLVRKSIFLNLGELQGLGGRIRRYRND</sequence>
<proteinExistence type="predicted"/>
<reference evidence="2" key="1">
    <citation type="submission" date="2017-04" db="EMBL/GenBank/DDBJ databases">
        <authorList>
            <person name="Varghese N."/>
            <person name="Submissions S."/>
        </authorList>
    </citation>
    <scope>NUCLEOTIDE SEQUENCE [LARGE SCALE GENOMIC DNA]</scope>
    <source>
        <strain evidence="2">DSM 9293</strain>
    </source>
</reference>
<evidence type="ECO:0000313" key="1">
    <source>
        <dbReference type="EMBL" id="SMC06631.1"/>
    </source>
</evidence>
<name>A0A1W1WJZ6_SULTA</name>
<accession>A0A1W1WJZ6</accession>
<gene>
    <name evidence="1" type="ORF">SAMN00768000_2922</name>
</gene>
<keyword evidence="2" id="KW-1185">Reference proteome</keyword>
<evidence type="ECO:0000313" key="2">
    <source>
        <dbReference type="Proteomes" id="UP000192660"/>
    </source>
</evidence>
<dbReference type="AlphaFoldDB" id="A0A1W1WJZ6"/>
<organism evidence="1 2">
    <name type="scientific">Sulfobacillus thermosulfidooxidans (strain DSM 9293 / VKM B-1269 / AT-1)</name>
    <dbReference type="NCBI Taxonomy" id="929705"/>
    <lineage>
        <taxon>Bacteria</taxon>
        <taxon>Bacillati</taxon>
        <taxon>Bacillota</taxon>
        <taxon>Clostridia</taxon>
        <taxon>Eubacteriales</taxon>
        <taxon>Clostridiales Family XVII. Incertae Sedis</taxon>
        <taxon>Sulfobacillus</taxon>
    </lineage>
</organism>
<dbReference type="Proteomes" id="UP000192660">
    <property type="component" value="Unassembled WGS sequence"/>
</dbReference>
<dbReference type="EMBL" id="FWWY01000001">
    <property type="protein sequence ID" value="SMC06631.1"/>
    <property type="molecule type" value="Genomic_DNA"/>
</dbReference>